<name>A0ABS3KPK3_9PROT</name>
<dbReference type="Gene3D" id="2.30.30.40">
    <property type="entry name" value="SH3 Domains"/>
    <property type="match status" value="1"/>
</dbReference>
<dbReference type="SUPFAM" id="SSF50341">
    <property type="entry name" value="CheW-like"/>
    <property type="match status" value="1"/>
</dbReference>
<sequence length="178" mass="18433">MHTACPEAAAPAPLPAATDHFLLLALAGMRLALPRGAVRELLPLPRLARPPGLPPVVAGFAGLGGALLPVLHATRLLGLRAAAPEDDQADGLYRHIVVLEEGFGLLVDRALDLLALPAGSLQPVDPAHTLNGCVAATLPTAQGPAHLLDPARLLLAREREALAGLAEAAQHRARGWQP</sequence>
<feature type="domain" description="CheW-like" evidence="1">
    <location>
        <begin position="18"/>
        <end position="159"/>
    </location>
</feature>
<dbReference type="Gene3D" id="2.40.50.180">
    <property type="entry name" value="CheA-289, Domain 4"/>
    <property type="match status" value="1"/>
</dbReference>
<dbReference type="EMBL" id="JACTNG010000004">
    <property type="protein sequence ID" value="MBO1079362.1"/>
    <property type="molecule type" value="Genomic_DNA"/>
</dbReference>
<dbReference type="InterPro" id="IPR036061">
    <property type="entry name" value="CheW-like_dom_sf"/>
</dbReference>
<dbReference type="Pfam" id="PF01584">
    <property type="entry name" value="CheW"/>
    <property type="match status" value="1"/>
</dbReference>
<gene>
    <name evidence="2" type="ORF">IAI61_09985</name>
</gene>
<dbReference type="Proteomes" id="UP001518989">
    <property type="component" value="Unassembled WGS sequence"/>
</dbReference>
<keyword evidence="3" id="KW-1185">Reference proteome</keyword>
<evidence type="ECO:0000313" key="2">
    <source>
        <dbReference type="EMBL" id="MBO1079362.1"/>
    </source>
</evidence>
<dbReference type="InterPro" id="IPR002545">
    <property type="entry name" value="CheW-lke_dom"/>
</dbReference>
<comment type="caution">
    <text evidence="2">The sequence shown here is derived from an EMBL/GenBank/DDBJ whole genome shotgun (WGS) entry which is preliminary data.</text>
</comment>
<accession>A0ABS3KPK3</accession>
<dbReference type="SMART" id="SM00260">
    <property type="entry name" value="CheW"/>
    <property type="match status" value="1"/>
</dbReference>
<organism evidence="2 3">
    <name type="scientific">Roseomonas haemaphysalidis</name>
    <dbReference type="NCBI Taxonomy" id="2768162"/>
    <lineage>
        <taxon>Bacteria</taxon>
        <taxon>Pseudomonadati</taxon>
        <taxon>Pseudomonadota</taxon>
        <taxon>Alphaproteobacteria</taxon>
        <taxon>Acetobacterales</taxon>
        <taxon>Roseomonadaceae</taxon>
        <taxon>Roseomonas</taxon>
    </lineage>
</organism>
<dbReference type="RefSeq" id="WP_207416930.1">
    <property type="nucleotide sequence ID" value="NZ_CP061177.1"/>
</dbReference>
<evidence type="ECO:0000313" key="3">
    <source>
        <dbReference type="Proteomes" id="UP001518989"/>
    </source>
</evidence>
<dbReference type="PROSITE" id="PS50851">
    <property type="entry name" value="CHEW"/>
    <property type="match status" value="1"/>
</dbReference>
<reference evidence="2 3" key="1">
    <citation type="submission" date="2020-09" db="EMBL/GenBank/DDBJ databases">
        <title>Roseomonas.</title>
        <authorList>
            <person name="Zhu W."/>
        </authorList>
    </citation>
    <scope>NUCLEOTIDE SEQUENCE [LARGE SCALE GENOMIC DNA]</scope>
    <source>
        <strain evidence="2 3">573</strain>
    </source>
</reference>
<evidence type="ECO:0000259" key="1">
    <source>
        <dbReference type="PROSITE" id="PS50851"/>
    </source>
</evidence>
<protein>
    <submittedName>
        <fullName evidence="2">Chemotaxis protein CheW</fullName>
    </submittedName>
</protein>
<proteinExistence type="predicted"/>